<feature type="domain" description="HTH cro/C1-type" evidence="2">
    <location>
        <begin position="9"/>
        <end position="62"/>
    </location>
</feature>
<name>A0A1I5RRJ2_9BACI</name>
<dbReference type="InterPro" id="IPR010982">
    <property type="entry name" value="Lambda_DNA-bd_dom_sf"/>
</dbReference>
<evidence type="ECO:0000313" key="6">
    <source>
        <dbReference type="Proteomes" id="UP000321547"/>
    </source>
</evidence>
<dbReference type="Pfam" id="PF01381">
    <property type="entry name" value="HTH_3"/>
    <property type="match status" value="1"/>
</dbReference>
<dbReference type="SUPFAM" id="SSF48452">
    <property type="entry name" value="TPR-like"/>
    <property type="match status" value="1"/>
</dbReference>
<gene>
    <name evidence="3" type="primary">nprR</name>
    <name evidence="3" type="ORF">HHA03_18970</name>
    <name evidence="4" type="ORF">SAMN05421839_13324</name>
</gene>
<dbReference type="GO" id="GO:0005829">
    <property type="term" value="C:cytosol"/>
    <property type="evidence" value="ECO:0007669"/>
    <property type="project" value="TreeGrafter"/>
</dbReference>
<dbReference type="RefSeq" id="WP_089833151.1">
    <property type="nucleotide sequence ID" value="NZ_BJWI01000034.1"/>
</dbReference>
<proteinExistence type="predicted"/>
<dbReference type="SMART" id="SM00028">
    <property type="entry name" value="TPR"/>
    <property type="match status" value="4"/>
</dbReference>
<dbReference type="InterPro" id="IPR011990">
    <property type="entry name" value="TPR-like_helical_dom_sf"/>
</dbReference>
<evidence type="ECO:0000313" key="4">
    <source>
        <dbReference type="EMBL" id="SFP61027.1"/>
    </source>
</evidence>
<dbReference type="EMBL" id="FOXC01000033">
    <property type="protein sequence ID" value="SFP61027.1"/>
    <property type="molecule type" value="Genomic_DNA"/>
</dbReference>
<dbReference type="AlphaFoldDB" id="A0A1I5RRJ2"/>
<dbReference type="InterPro" id="IPR050807">
    <property type="entry name" value="TransReg_Diox_bact_type"/>
</dbReference>
<organism evidence="4 5">
    <name type="scientific">Halolactibacillus halophilus</name>
    <dbReference type="NCBI Taxonomy" id="306540"/>
    <lineage>
        <taxon>Bacteria</taxon>
        <taxon>Bacillati</taxon>
        <taxon>Bacillota</taxon>
        <taxon>Bacilli</taxon>
        <taxon>Bacillales</taxon>
        <taxon>Bacillaceae</taxon>
        <taxon>Halolactibacillus</taxon>
    </lineage>
</organism>
<dbReference type="InterPro" id="IPR019734">
    <property type="entry name" value="TPR_rpt"/>
</dbReference>
<dbReference type="GO" id="GO:0003677">
    <property type="term" value="F:DNA binding"/>
    <property type="evidence" value="ECO:0007669"/>
    <property type="project" value="UniProtKB-KW"/>
</dbReference>
<sequence>MSDGIGEKIKYFRIKHDLTQEELAKGIVSVSYLSKIERNAADPNPEAVKKLCARLEISPEKVLDEDIANDVMRWMESLLKRDLVLAHDLYQDIQTKIEKVIDADLFWLVKLHALYYFVLTKQTDKAKRKLKLLKQDQKHFSERETYYWLKFKAHFEYLESSYEKAFLHFQEAERLYNDVFKEDSEEYYDLIYHVAKTATVLHYSYHASVYAERTLVYYRDHYRLERAAKCHILKGVNYKRIKEMDEALKHFELAEALGKRLSSDTILFRVYEAIGELFHDLKMPTQAIQYYSKAYGVVKHQFSVQELIAILGHVKTYIQCDNKSLAKDWLTKADALLKTEKDMTPRYVYQVKVLRFVLYGFTKQFEKLLVKEVIPYFKSRKLYIAYAGYVRLLGDYYYNNRKYKLAAEYYAEAHQAMVDIKHMDNK</sequence>
<dbReference type="PROSITE" id="PS50943">
    <property type="entry name" value="HTH_CROC1"/>
    <property type="match status" value="1"/>
</dbReference>
<reference evidence="3 6" key="2">
    <citation type="submission" date="2019-07" db="EMBL/GenBank/DDBJ databases">
        <title>Whole genome shotgun sequence of Halolactibacillus halophilus NBRC 100868.</title>
        <authorList>
            <person name="Hosoyama A."/>
            <person name="Uohara A."/>
            <person name="Ohji S."/>
            <person name="Ichikawa N."/>
        </authorList>
    </citation>
    <scope>NUCLEOTIDE SEQUENCE [LARGE SCALE GENOMIC DNA]</scope>
    <source>
        <strain evidence="3 6">NBRC 100868</strain>
    </source>
</reference>
<dbReference type="Proteomes" id="UP000321547">
    <property type="component" value="Unassembled WGS sequence"/>
</dbReference>
<evidence type="ECO:0000313" key="5">
    <source>
        <dbReference type="Proteomes" id="UP000242243"/>
    </source>
</evidence>
<accession>A0A1I5RRJ2</accession>
<evidence type="ECO:0000313" key="3">
    <source>
        <dbReference type="EMBL" id="GEM02365.1"/>
    </source>
</evidence>
<dbReference type="PANTHER" id="PTHR46797:SF1">
    <property type="entry name" value="METHYLPHOSPHONATE SYNTHASE"/>
    <property type="match status" value="1"/>
</dbReference>
<keyword evidence="6" id="KW-1185">Reference proteome</keyword>
<evidence type="ECO:0000259" key="2">
    <source>
        <dbReference type="PROSITE" id="PS50943"/>
    </source>
</evidence>
<reference evidence="4 5" key="1">
    <citation type="submission" date="2016-10" db="EMBL/GenBank/DDBJ databases">
        <authorList>
            <person name="de Groot N.N."/>
        </authorList>
    </citation>
    <scope>NUCLEOTIDE SEQUENCE [LARGE SCALE GENOMIC DNA]</scope>
    <source>
        <strain evidence="4 5">DSM 17073</strain>
    </source>
</reference>
<dbReference type="PANTHER" id="PTHR46797">
    <property type="entry name" value="HTH-TYPE TRANSCRIPTIONAL REGULATOR"/>
    <property type="match status" value="1"/>
</dbReference>
<dbReference type="SUPFAM" id="SSF47413">
    <property type="entry name" value="lambda repressor-like DNA-binding domains"/>
    <property type="match status" value="1"/>
</dbReference>
<dbReference type="InterPro" id="IPR001387">
    <property type="entry name" value="Cro/C1-type_HTH"/>
</dbReference>
<dbReference type="GO" id="GO:0003700">
    <property type="term" value="F:DNA-binding transcription factor activity"/>
    <property type="evidence" value="ECO:0007669"/>
    <property type="project" value="TreeGrafter"/>
</dbReference>
<dbReference type="CDD" id="cd00093">
    <property type="entry name" value="HTH_XRE"/>
    <property type="match status" value="1"/>
</dbReference>
<protein>
    <submittedName>
        <fullName evidence="4">Helix-turn-helix</fullName>
    </submittedName>
    <submittedName>
        <fullName evidence="3">Transcriptional regulator</fullName>
    </submittedName>
</protein>
<dbReference type="STRING" id="306540.SAMN05421839_13324"/>
<dbReference type="Gene3D" id="1.25.40.10">
    <property type="entry name" value="Tetratricopeptide repeat domain"/>
    <property type="match status" value="1"/>
</dbReference>
<dbReference type="EMBL" id="BJWI01000034">
    <property type="protein sequence ID" value="GEM02365.1"/>
    <property type="molecule type" value="Genomic_DNA"/>
</dbReference>
<dbReference type="Gene3D" id="1.10.260.40">
    <property type="entry name" value="lambda repressor-like DNA-binding domains"/>
    <property type="match status" value="1"/>
</dbReference>
<dbReference type="OrthoDB" id="252257at2"/>
<dbReference type="SMART" id="SM00530">
    <property type="entry name" value="HTH_XRE"/>
    <property type="match status" value="1"/>
</dbReference>
<dbReference type="Proteomes" id="UP000242243">
    <property type="component" value="Unassembled WGS sequence"/>
</dbReference>
<evidence type="ECO:0000256" key="1">
    <source>
        <dbReference type="ARBA" id="ARBA00023125"/>
    </source>
</evidence>
<keyword evidence="1" id="KW-0238">DNA-binding</keyword>